<evidence type="ECO:0000313" key="1">
    <source>
        <dbReference type="EMBL" id="AEP11239.1"/>
    </source>
</evidence>
<keyword evidence="2" id="KW-1185">Reference proteome</keyword>
<evidence type="ECO:0000313" key="2">
    <source>
        <dbReference type="Proteomes" id="UP000006791"/>
    </source>
</evidence>
<dbReference type="KEGG" id="ctm:Cabther_A0478"/>
<name>G2LI23_CHLTF</name>
<accession>G2LI23</accession>
<dbReference type="HOGENOM" id="CLU_1132019_0_0_0"/>
<organism evidence="1 2">
    <name type="scientific">Chloracidobacterium thermophilum (strain B)</name>
    <dbReference type="NCBI Taxonomy" id="981222"/>
    <lineage>
        <taxon>Bacteria</taxon>
        <taxon>Pseudomonadati</taxon>
        <taxon>Acidobacteriota</taxon>
        <taxon>Terriglobia</taxon>
        <taxon>Terriglobales</taxon>
        <taxon>Acidobacteriaceae</taxon>
        <taxon>Chloracidobacterium</taxon>
    </lineage>
</organism>
<dbReference type="EMBL" id="CP002514">
    <property type="protein sequence ID" value="AEP11239.1"/>
    <property type="molecule type" value="Genomic_DNA"/>
</dbReference>
<reference evidence="1 2" key="1">
    <citation type="journal article" date="2012" name="Environ. Microbiol.">
        <title>Complete genome of Candidatus Chloracidobacterium thermophilum, a chlorophyll-based photoheterotroph belonging to the phylum Acidobacteria.</title>
        <authorList>
            <person name="Garcia Costas A.M."/>
            <person name="Liu Z."/>
            <person name="Tomsho L.P."/>
            <person name="Schuster S.C."/>
            <person name="Ward D.M."/>
            <person name="Bryant D.A."/>
        </authorList>
    </citation>
    <scope>NUCLEOTIDE SEQUENCE [LARGE SCALE GENOMIC DNA]</scope>
    <source>
        <strain evidence="1 2">B</strain>
    </source>
</reference>
<dbReference type="REBASE" id="40621">
    <property type="entry name" value="M2.CthBORF478P"/>
</dbReference>
<evidence type="ECO:0008006" key="3">
    <source>
        <dbReference type="Google" id="ProtNLM"/>
    </source>
</evidence>
<sequence>MTLQLLDEIYQGRVSAEDLLTEVLRFLVLIREERKKRIEILLDGLKSENKLTLSSEEIVSLIEQHLKCKNSSRLPVLIVAAAYQSVKDKLKEEVLPLASHQAADKQTRSFGDVEICLENEDQVVTVYEMKRKCVTIDDIDSACVKISPASRKINNYIFITTETIEDDVRLYALSCYERTEGTEIAILDCIGFLRHFLHIFHRSRARFLDTYQNLVLSEPESAVSQALKEAFLALRQAAEDRGSED</sequence>
<proteinExistence type="predicted"/>
<protein>
    <recommendedName>
        <fullName evidence="3">DNA methyltransferase</fullName>
    </recommendedName>
</protein>
<gene>
    <name evidence="1" type="ordered locus">Cabther_A0478</name>
</gene>
<dbReference type="AlphaFoldDB" id="G2LI23"/>
<dbReference type="Proteomes" id="UP000006791">
    <property type="component" value="Chromosome 1"/>
</dbReference>